<proteinExistence type="predicted"/>
<accession>A0ABP7AL36</accession>
<name>A0ABP7AL36_9ACTN</name>
<evidence type="ECO:0000313" key="2">
    <source>
        <dbReference type="Proteomes" id="UP001501074"/>
    </source>
</evidence>
<comment type="caution">
    <text evidence="1">The sequence shown here is derived from an EMBL/GenBank/DDBJ whole genome shotgun (WGS) entry which is preliminary data.</text>
</comment>
<reference evidence="2" key="1">
    <citation type="journal article" date="2019" name="Int. J. Syst. Evol. Microbiol.">
        <title>The Global Catalogue of Microorganisms (GCM) 10K type strain sequencing project: providing services to taxonomists for standard genome sequencing and annotation.</title>
        <authorList>
            <consortium name="The Broad Institute Genomics Platform"/>
            <consortium name="The Broad Institute Genome Sequencing Center for Infectious Disease"/>
            <person name="Wu L."/>
            <person name="Ma J."/>
        </authorList>
    </citation>
    <scope>NUCLEOTIDE SEQUENCE [LARGE SCALE GENOMIC DNA]</scope>
    <source>
        <strain evidence="2">JCM 16902</strain>
    </source>
</reference>
<evidence type="ECO:0000313" key="1">
    <source>
        <dbReference type="EMBL" id="GAA3634636.1"/>
    </source>
</evidence>
<gene>
    <name evidence="1" type="ORF">GCM10022223_61240</name>
</gene>
<keyword evidence="2" id="KW-1185">Reference proteome</keyword>
<protein>
    <submittedName>
        <fullName evidence="1">Uncharacterized protein</fullName>
    </submittedName>
</protein>
<dbReference type="EMBL" id="BAAAZO010000012">
    <property type="protein sequence ID" value="GAA3634636.1"/>
    <property type="molecule type" value="Genomic_DNA"/>
</dbReference>
<organism evidence="1 2">
    <name type="scientific">Kineosporia mesophila</name>
    <dbReference type="NCBI Taxonomy" id="566012"/>
    <lineage>
        <taxon>Bacteria</taxon>
        <taxon>Bacillati</taxon>
        <taxon>Actinomycetota</taxon>
        <taxon>Actinomycetes</taxon>
        <taxon>Kineosporiales</taxon>
        <taxon>Kineosporiaceae</taxon>
        <taxon>Kineosporia</taxon>
    </lineage>
</organism>
<dbReference type="Proteomes" id="UP001501074">
    <property type="component" value="Unassembled WGS sequence"/>
</dbReference>
<sequence>MPSTHLTAASWITGAAQDWSETAVFGPPSLPAHARLRFMPDPEHPGATDNSTQALSEHRQLGLLLDVLSRHTRTPRLGYFCLWEGWGVTPEGSGPADVEIPNRAYYLFEGPLSAYGQWVAGHDENPPPPAFVWPADHAWCVARDIDPHWAGIGASEAAVEELMAVPGLDIVRADPTQAQPHYF</sequence>